<comment type="caution">
    <text evidence="2">The sequence shown here is derived from an EMBL/GenBank/DDBJ whole genome shotgun (WGS) entry which is preliminary data.</text>
</comment>
<evidence type="ECO:0000259" key="1">
    <source>
        <dbReference type="Pfam" id="PF01841"/>
    </source>
</evidence>
<accession>A0A317KU52</accession>
<organism evidence="2 3">
    <name type="scientific">Gracilibacillus dipsosauri</name>
    <dbReference type="NCBI Taxonomy" id="178340"/>
    <lineage>
        <taxon>Bacteria</taxon>
        <taxon>Bacillati</taxon>
        <taxon>Bacillota</taxon>
        <taxon>Bacilli</taxon>
        <taxon>Bacillales</taxon>
        <taxon>Bacillaceae</taxon>
        <taxon>Gracilibacillus</taxon>
    </lineage>
</organism>
<dbReference type="Gene3D" id="3.10.620.30">
    <property type="match status" value="1"/>
</dbReference>
<gene>
    <name evidence="2" type="ORF">DLJ74_18815</name>
</gene>
<dbReference type="SUPFAM" id="SSF54001">
    <property type="entry name" value="Cysteine proteinases"/>
    <property type="match status" value="1"/>
</dbReference>
<name>A0A317KU52_9BACI</name>
<dbReference type="RefSeq" id="WP_054861218.1">
    <property type="nucleotide sequence ID" value="NZ_JAJUIE010000008.1"/>
</dbReference>
<dbReference type="AlphaFoldDB" id="A0A317KU52"/>
<dbReference type="InterPro" id="IPR038765">
    <property type="entry name" value="Papain-like_cys_pep_sf"/>
</dbReference>
<protein>
    <submittedName>
        <fullName evidence="2">Transglutaminase</fullName>
    </submittedName>
</protein>
<dbReference type="PANTHER" id="PTHR33490:SF3">
    <property type="entry name" value="CONSERVED INTEGRAL MEMBRANE PROTEIN"/>
    <property type="match status" value="1"/>
</dbReference>
<evidence type="ECO:0000313" key="3">
    <source>
        <dbReference type="Proteomes" id="UP000245624"/>
    </source>
</evidence>
<dbReference type="Pfam" id="PF01841">
    <property type="entry name" value="Transglut_core"/>
    <property type="match status" value="1"/>
</dbReference>
<dbReference type="Proteomes" id="UP000245624">
    <property type="component" value="Unassembled WGS sequence"/>
</dbReference>
<dbReference type="OrthoDB" id="5296450at2"/>
<sequence length="202" mass="23202">MLPESSYLPDYLEESDIIDFSNPLIERKCNHLFDRPSSSSELKKVKIAFEFVRDEIPHSWDIQGSVVTCSASEVLKHQQGICYAKSHLLAAILRRVGIPTGFCYQKLMLFDTPDKGYAIHALNGIYLHSLEKWIRLDARGNKPGVKAEFSLTEEKLAFPIQEQYGERDYQTIFTKPNQKTITTLKDNSNVIEMYKNKLPDEL</sequence>
<feature type="domain" description="Transglutaminase-like" evidence="1">
    <location>
        <begin position="39"/>
        <end position="138"/>
    </location>
</feature>
<dbReference type="InterPro" id="IPR002931">
    <property type="entry name" value="Transglutaminase-like"/>
</dbReference>
<evidence type="ECO:0000313" key="2">
    <source>
        <dbReference type="EMBL" id="PWU66915.1"/>
    </source>
</evidence>
<dbReference type="PANTHER" id="PTHR33490">
    <property type="entry name" value="BLR5614 PROTEIN-RELATED"/>
    <property type="match status" value="1"/>
</dbReference>
<keyword evidence="3" id="KW-1185">Reference proteome</keyword>
<dbReference type="EMBL" id="QGTD01000020">
    <property type="protein sequence ID" value="PWU66915.1"/>
    <property type="molecule type" value="Genomic_DNA"/>
</dbReference>
<proteinExistence type="predicted"/>
<reference evidence="2 3" key="1">
    <citation type="submission" date="2018-05" db="EMBL/GenBank/DDBJ databases">
        <title>Genomic analysis of Gracilibacillus dipsosauri DD1 reveals novel features of a salt-tolerant amylase.</title>
        <authorList>
            <person name="Deutch C.E."/>
            <person name="Yang S."/>
        </authorList>
    </citation>
    <scope>NUCLEOTIDE SEQUENCE [LARGE SCALE GENOMIC DNA]</scope>
    <source>
        <strain evidence="2 3">DD1</strain>
    </source>
</reference>